<protein>
    <submittedName>
        <fullName evidence="1">Uncharacterized protein</fullName>
    </submittedName>
</protein>
<reference evidence="1" key="1">
    <citation type="submission" date="2014-09" db="EMBL/GenBank/DDBJ databases">
        <authorList>
            <person name="Magalhaes I.L.F."/>
            <person name="Oliveira U."/>
            <person name="Santos F.R."/>
            <person name="Vidigal T.H.D.A."/>
            <person name="Brescovit A.D."/>
            <person name="Santos A.J."/>
        </authorList>
    </citation>
    <scope>NUCLEOTIDE SEQUENCE</scope>
    <source>
        <tissue evidence="1">Shoot tissue taken approximately 20 cm above the soil surface</tissue>
    </source>
</reference>
<sequence length="9" mass="1080">MTKKKSPNF</sequence>
<name>A0A0A9C9M6_ARUDO</name>
<dbReference type="EMBL" id="GBRH01226762">
    <property type="protein sequence ID" value="JAD71133.1"/>
    <property type="molecule type" value="Transcribed_RNA"/>
</dbReference>
<proteinExistence type="predicted"/>
<evidence type="ECO:0000313" key="1">
    <source>
        <dbReference type="EMBL" id="JAD71133.1"/>
    </source>
</evidence>
<reference evidence="1" key="2">
    <citation type="journal article" date="2015" name="Data Brief">
        <title>Shoot transcriptome of the giant reed, Arundo donax.</title>
        <authorList>
            <person name="Barrero R.A."/>
            <person name="Guerrero F.D."/>
            <person name="Moolhuijzen P."/>
            <person name="Goolsby J.A."/>
            <person name="Tidwell J."/>
            <person name="Bellgard S.E."/>
            <person name="Bellgard M.I."/>
        </authorList>
    </citation>
    <scope>NUCLEOTIDE SEQUENCE</scope>
    <source>
        <tissue evidence="1">Shoot tissue taken approximately 20 cm above the soil surface</tissue>
    </source>
</reference>
<organism evidence="1">
    <name type="scientific">Arundo donax</name>
    <name type="common">Giant reed</name>
    <name type="synonym">Donax arundinaceus</name>
    <dbReference type="NCBI Taxonomy" id="35708"/>
    <lineage>
        <taxon>Eukaryota</taxon>
        <taxon>Viridiplantae</taxon>
        <taxon>Streptophyta</taxon>
        <taxon>Embryophyta</taxon>
        <taxon>Tracheophyta</taxon>
        <taxon>Spermatophyta</taxon>
        <taxon>Magnoliopsida</taxon>
        <taxon>Liliopsida</taxon>
        <taxon>Poales</taxon>
        <taxon>Poaceae</taxon>
        <taxon>PACMAD clade</taxon>
        <taxon>Arundinoideae</taxon>
        <taxon>Arundineae</taxon>
        <taxon>Arundo</taxon>
    </lineage>
</organism>
<accession>A0A0A9C9M6</accession>